<feature type="chain" id="PRO_5003037677" evidence="1">
    <location>
        <begin position="25"/>
        <end position="115"/>
    </location>
</feature>
<name>D2VLR0_NAEGR</name>
<evidence type="ECO:0000256" key="1">
    <source>
        <dbReference type="SAM" id="SignalP"/>
    </source>
</evidence>
<dbReference type="GeneID" id="8851677"/>
<proteinExistence type="predicted"/>
<dbReference type="VEuPathDB" id="AmoebaDB:NAEGRDRAFT_69868"/>
<evidence type="ECO:0000313" key="3">
    <source>
        <dbReference type="Proteomes" id="UP000006671"/>
    </source>
</evidence>
<evidence type="ECO:0000313" key="2">
    <source>
        <dbReference type="EMBL" id="EFC42102.1"/>
    </source>
</evidence>
<sequence>MKQFIITLCLCLLCSLLIIGMSTAQQNDDRSEYSRPIRQVRRIRREKLINQVETLLKELKKLHLEEELADSMNLPNAECLRCLMKKNDDLKDSVKSSVGFVGGSMRCLEVCTAAN</sequence>
<dbReference type="AlphaFoldDB" id="D2VLR0"/>
<reference evidence="2 3" key="1">
    <citation type="journal article" date="2010" name="Cell">
        <title>The genome of Naegleria gruberi illuminates early eukaryotic versatility.</title>
        <authorList>
            <person name="Fritz-Laylin L.K."/>
            <person name="Prochnik S.E."/>
            <person name="Ginger M.L."/>
            <person name="Dacks J.B."/>
            <person name="Carpenter M.L."/>
            <person name="Field M.C."/>
            <person name="Kuo A."/>
            <person name="Paredez A."/>
            <person name="Chapman J."/>
            <person name="Pham J."/>
            <person name="Shu S."/>
            <person name="Neupane R."/>
            <person name="Cipriano M."/>
            <person name="Mancuso J."/>
            <person name="Tu H."/>
            <person name="Salamov A."/>
            <person name="Lindquist E."/>
            <person name="Shapiro H."/>
            <person name="Lucas S."/>
            <person name="Grigoriev I.V."/>
            <person name="Cande W.Z."/>
            <person name="Fulton C."/>
            <person name="Rokhsar D.S."/>
            <person name="Dawson S.C."/>
        </authorList>
    </citation>
    <scope>NUCLEOTIDE SEQUENCE [LARGE SCALE GENOMIC DNA]</scope>
    <source>
        <strain evidence="2 3">NEG-M</strain>
    </source>
</reference>
<keyword evidence="3" id="KW-1185">Reference proteome</keyword>
<accession>D2VLR0</accession>
<keyword evidence="1" id="KW-0732">Signal</keyword>
<organism evidence="3">
    <name type="scientific">Naegleria gruberi</name>
    <name type="common">Amoeba</name>
    <dbReference type="NCBI Taxonomy" id="5762"/>
    <lineage>
        <taxon>Eukaryota</taxon>
        <taxon>Discoba</taxon>
        <taxon>Heterolobosea</taxon>
        <taxon>Tetramitia</taxon>
        <taxon>Eutetramitia</taxon>
        <taxon>Vahlkampfiidae</taxon>
        <taxon>Naegleria</taxon>
    </lineage>
</organism>
<dbReference type="EMBL" id="GG738881">
    <property type="protein sequence ID" value="EFC42102.1"/>
    <property type="molecule type" value="Genomic_DNA"/>
</dbReference>
<feature type="signal peptide" evidence="1">
    <location>
        <begin position="1"/>
        <end position="24"/>
    </location>
</feature>
<dbReference type="KEGG" id="ngr:NAEGRDRAFT_69868"/>
<dbReference type="InParanoid" id="D2VLR0"/>
<dbReference type="RefSeq" id="XP_002674846.1">
    <property type="nucleotide sequence ID" value="XM_002674800.1"/>
</dbReference>
<gene>
    <name evidence="2" type="ORF">NAEGRDRAFT_69868</name>
</gene>
<protein>
    <submittedName>
        <fullName evidence="2">Predicted protein</fullName>
    </submittedName>
</protein>
<dbReference type="Proteomes" id="UP000006671">
    <property type="component" value="Unassembled WGS sequence"/>
</dbReference>